<gene>
    <name evidence="1" type="ORF">nbrc107697_09470</name>
</gene>
<dbReference type="OrthoDB" id="4772953at2"/>
<sequence>MNLSASEKKTLAILAVSALLYAAVIVGAAAFWGSRTHVDERPQAILSVGADSATIHPTVLCDYEMNNCDGDFRKIDATRYSHFPVPVGATLRVRLSEDVSGDPWSIVAQYLTPKGSELVLQTLTGGAGTTPLYLPSTRERVLINVEISLPAKLLAGDTDEELVRRGFFAIDTTPTGEQALLDAYRKAAAGKRPQERMATDGEFARR</sequence>
<name>A0A7I9UUT4_9ACTN</name>
<dbReference type="Proteomes" id="UP000444980">
    <property type="component" value="Unassembled WGS sequence"/>
</dbReference>
<evidence type="ECO:0008006" key="3">
    <source>
        <dbReference type="Google" id="ProtNLM"/>
    </source>
</evidence>
<evidence type="ECO:0000313" key="2">
    <source>
        <dbReference type="Proteomes" id="UP000444980"/>
    </source>
</evidence>
<keyword evidence="2" id="KW-1185">Reference proteome</keyword>
<evidence type="ECO:0000313" key="1">
    <source>
        <dbReference type="EMBL" id="GED96908.1"/>
    </source>
</evidence>
<comment type="caution">
    <text evidence="1">The sequence shown here is derived from an EMBL/GenBank/DDBJ whole genome shotgun (WGS) entry which is preliminary data.</text>
</comment>
<organism evidence="1 2">
    <name type="scientific">Gordonia crocea</name>
    <dbReference type="NCBI Taxonomy" id="589162"/>
    <lineage>
        <taxon>Bacteria</taxon>
        <taxon>Bacillati</taxon>
        <taxon>Actinomycetota</taxon>
        <taxon>Actinomycetes</taxon>
        <taxon>Mycobacteriales</taxon>
        <taxon>Gordoniaceae</taxon>
        <taxon>Gordonia</taxon>
    </lineage>
</organism>
<dbReference type="EMBL" id="BJOU01000001">
    <property type="protein sequence ID" value="GED96908.1"/>
    <property type="molecule type" value="Genomic_DNA"/>
</dbReference>
<protein>
    <recommendedName>
        <fullName evidence="3">DUF2771 domain-containing protein</fullName>
    </recommendedName>
</protein>
<accession>A0A7I9UUT4</accession>
<dbReference type="Pfam" id="PF10969">
    <property type="entry name" value="DUF2771"/>
    <property type="match status" value="1"/>
</dbReference>
<reference evidence="2" key="1">
    <citation type="submission" date="2019-06" db="EMBL/GenBank/DDBJ databases">
        <title>Gordonia isolated from sludge of a wastewater treatment plant.</title>
        <authorList>
            <person name="Tamura T."/>
            <person name="Aoyama K."/>
            <person name="Kang Y."/>
            <person name="Saito S."/>
            <person name="Akiyama N."/>
            <person name="Yazawa K."/>
            <person name="Gonoi T."/>
            <person name="Mikami Y."/>
        </authorList>
    </citation>
    <scope>NUCLEOTIDE SEQUENCE [LARGE SCALE GENOMIC DNA]</scope>
    <source>
        <strain evidence="2">NBRC 107697</strain>
    </source>
</reference>
<dbReference type="AlphaFoldDB" id="A0A7I9UUT4"/>
<proteinExistence type="predicted"/>
<dbReference type="RefSeq" id="WP_161926315.1">
    <property type="nucleotide sequence ID" value="NZ_BJOU01000001.1"/>
</dbReference>
<dbReference type="InterPro" id="IPR024495">
    <property type="entry name" value="DUF2771"/>
</dbReference>